<dbReference type="PATRIC" id="fig|1002367.3.peg.503"/>
<name>G6AVJ6_9BACT</name>
<dbReference type="HOGENOM" id="CLU_1029967_0_0_10"/>
<dbReference type="Proteomes" id="UP000004407">
    <property type="component" value="Unassembled WGS sequence"/>
</dbReference>
<comment type="caution">
    <text evidence="1">The sequence shown here is derived from an EMBL/GenBank/DDBJ whole genome shotgun (WGS) entry which is preliminary data.</text>
</comment>
<dbReference type="EMBL" id="AFZZ01000059">
    <property type="protein sequence ID" value="EHJ41539.1"/>
    <property type="molecule type" value="Genomic_DNA"/>
</dbReference>
<sequence length="251" mass="28865">MDIIKRNFFRIIQNKVFGMSEDIEPMSKYKWNVLAKLAETHGLGEYFADRADIPAVGGLQNLPDAGFSRMQNLLLNSRLKKIRKSEPLSDDSSIETLNFLDIIVQTTQTILTNGLHFANIVRIGAFLRHDGDKIDFIKLENWLNRLQLTKIAQLEASILIKTLGFEKDEIPFIKDITPKAYELALEALDAPIVIKQDEWQFHHSSGVFVSNNSKAMKKTFRNYKKYFFYAPVEVMSCCVHRFENSISTLEE</sequence>
<gene>
    <name evidence="1" type="ORF">HMPREF0673_00631</name>
</gene>
<dbReference type="AlphaFoldDB" id="G6AVJ6"/>
<protein>
    <submittedName>
        <fullName evidence="1">Uncharacterized protein</fullName>
    </submittedName>
</protein>
<evidence type="ECO:0000313" key="2">
    <source>
        <dbReference type="Proteomes" id="UP000004407"/>
    </source>
</evidence>
<proteinExistence type="predicted"/>
<reference evidence="1 2" key="1">
    <citation type="submission" date="2011-08" db="EMBL/GenBank/DDBJ databases">
        <authorList>
            <person name="Weinstock G."/>
            <person name="Sodergren E."/>
            <person name="Clifton S."/>
            <person name="Fulton L."/>
            <person name="Fulton B."/>
            <person name="Courtney L."/>
            <person name="Fronick C."/>
            <person name="Harrison M."/>
            <person name="Strong C."/>
            <person name="Farmer C."/>
            <person name="Delahaunty K."/>
            <person name="Markovic C."/>
            <person name="Hall O."/>
            <person name="Minx P."/>
            <person name="Tomlinson C."/>
            <person name="Mitreva M."/>
            <person name="Hou S."/>
            <person name="Chen J."/>
            <person name="Wollam A."/>
            <person name="Pepin K.H."/>
            <person name="Johnson M."/>
            <person name="Bhonagiri V."/>
            <person name="Zhang X."/>
            <person name="Suruliraj S."/>
            <person name="Warren W."/>
            <person name="Chinwalla A."/>
            <person name="Mardis E.R."/>
            <person name="Wilson R.K."/>
        </authorList>
    </citation>
    <scope>NUCLEOTIDE SEQUENCE [LARGE SCALE GENOMIC DNA]</scope>
    <source>
        <strain evidence="1 2">DSM 18206</strain>
    </source>
</reference>
<organism evidence="1 2">
    <name type="scientific">Leyella stercorea DSM 18206</name>
    <dbReference type="NCBI Taxonomy" id="1002367"/>
    <lineage>
        <taxon>Bacteria</taxon>
        <taxon>Pseudomonadati</taxon>
        <taxon>Bacteroidota</taxon>
        <taxon>Bacteroidia</taxon>
        <taxon>Bacteroidales</taxon>
        <taxon>Prevotellaceae</taxon>
        <taxon>Leyella</taxon>
    </lineage>
</organism>
<accession>G6AVJ6</accession>
<evidence type="ECO:0000313" key="1">
    <source>
        <dbReference type="EMBL" id="EHJ41539.1"/>
    </source>
</evidence>